<dbReference type="AlphaFoldDB" id="A0A2A8D3N6"/>
<feature type="region of interest" description="Disordered" evidence="1">
    <location>
        <begin position="81"/>
        <end position="104"/>
    </location>
</feature>
<reference evidence="2" key="1">
    <citation type="submission" date="2017-10" db="EMBL/GenBank/DDBJ databases">
        <title>Kefir isolates.</title>
        <authorList>
            <person name="Kim Y."/>
            <person name="Blasche S."/>
        </authorList>
    </citation>
    <scope>NUCLEOTIDE SEQUENCE [LARGE SCALE GENOMIC DNA]</scope>
    <source>
        <strain evidence="2">OG2-2</strain>
    </source>
</reference>
<evidence type="ECO:0000256" key="1">
    <source>
        <dbReference type="SAM" id="MobiDB-lite"/>
    </source>
</evidence>
<dbReference type="Proteomes" id="UP000219947">
    <property type="component" value="Unassembled WGS sequence"/>
</dbReference>
<accession>A0A2A8D3N6</accession>
<keyword evidence="3" id="KW-1185">Reference proteome</keyword>
<name>A0A2A8D3N6_9MICC</name>
<protein>
    <submittedName>
        <fullName evidence="2">Transcriptional regulator</fullName>
    </submittedName>
</protein>
<evidence type="ECO:0000313" key="2">
    <source>
        <dbReference type="EMBL" id="PEN15559.1"/>
    </source>
</evidence>
<comment type="caution">
    <text evidence="2">The sequence shown here is derived from an EMBL/GenBank/DDBJ whole genome shotgun (WGS) entry which is preliminary data.</text>
</comment>
<evidence type="ECO:0000313" key="3">
    <source>
        <dbReference type="Proteomes" id="UP000219947"/>
    </source>
</evidence>
<sequence length="112" mass="11667">MTTNLSAAKLTHVVTAVPGVRGIEPGVGSTLKAIGSHMSGDPAAARFGIIIESGEKVIIEIGIDGSRTVKEIVRDVQEAVLRSSSQANREGGTSESGSKSQPHVMVRIQSLF</sequence>
<gene>
    <name evidence="2" type="ORF">CRM92_09770</name>
</gene>
<proteinExistence type="predicted"/>
<feature type="compositionally biased region" description="Polar residues" evidence="1">
    <location>
        <begin position="82"/>
        <end position="101"/>
    </location>
</feature>
<dbReference type="RefSeq" id="WP_098043086.1">
    <property type="nucleotide sequence ID" value="NZ_CAURLQ010000001.1"/>
</dbReference>
<organism evidence="2 3">
    <name type="scientific">Rothia dentocariosa</name>
    <dbReference type="NCBI Taxonomy" id="2047"/>
    <lineage>
        <taxon>Bacteria</taxon>
        <taxon>Bacillati</taxon>
        <taxon>Actinomycetota</taxon>
        <taxon>Actinomycetes</taxon>
        <taxon>Micrococcales</taxon>
        <taxon>Micrococcaceae</taxon>
        <taxon>Rothia</taxon>
    </lineage>
</organism>
<dbReference type="EMBL" id="PDEV01000005">
    <property type="protein sequence ID" value="PEN15559.1"/>
    <property type="molecule type" value="Genomic_DNA"/>
</dbReference>